<dbReference type="Pfam" id="PF14897">
    <property type="entry name" value="EpsG"/>
    <property type="match status" value="1"/>
</dbReference>
<dbReference type="Proteomes" id="UP000295433">
    <property type="component" value="Unassembled WGS sequence"/>
</dbReference>
<organism evidence="2 3">
    <name type="scientific">Samsonia erythrinae</name>
    <dbReference type="NCBI Taxonomy" id="160434"/>
    <lineage>
        <taxon>Bacteria</taxon>
        <taxon>Pseudomonadati</taxon>
        <taxon>Pseudomonadota</taxon>
        <taxon>Gammaproteobacteria</taxon>
        <taxon>Enterobacterales</taxon>
        <taxon>Pectobacteriaceae</taxon>
        <taxon>Samsonia</taxon>
    </lineage>
</organism>
<proteinExistence type="predicted"/>
<dbReference type="AlphaFoldDB" id="A0A4R3VUF1"/>
<feature type="transmembrane region" description="Helical" evidence="1">
    <location>
        <begin position="230"/>
        <end position="248"/>
    </location>
</feature>
<keyword evidence="1" id="KW-0812">Transmembrane</keyword>
<feature type="transmembrane region" description="Helical" evidence="1">
    <location>
        <begin position="110"/>
        <end position="130"/>
    </location>
</feature>
<keyword evidence="1" id="KW-0472">Membrane</keyword>
<feature type="transmembrane region" description="Helical" evidence="1">
    <location>
        <begin position="255"/>
        <end position="274"/>
    </location>
</feature>
<keyword evidence="3" id="KW-1185">Reference proteome</keyword>
<dbReference type="EMBL" id="SMBY01000001">
    <property type="protein sequence ID" value="TCV08957.1"/>
    <property type="molecule type" value="Genomic_DNA"/>
</dbReference>
<name>A0A4R3VUF1_9GAMM</name>
<dbReference type="InterPro" id="IPR049458">
    <property type="entry name" value="EpsG-like"/>
</dbReference>
<accession>A0A4R3VUF1</accession>
<feature type="transmembrane region" description="Helical" evidence="1">
    <location>
        <begin position="84"/>
        <end position="101"/>
    </location>
</feature>
<feature type="transmembrane region" description="Helical" evidence="1">
    <location>
        <begin position="280"/>
        <end position="297"/>
    </location>
</feature>
<dbReference type="GO" id="GO:0016740">
    <property type="term" value="F:transferase activity"/>
    <property type="evidence" value="ECO:0007669"/>
    <property type="project" value="UniProtKB-KW"/>
</dbReference>
<dbReference type="RefSeq" id="WP_165904249.1">
    <property type="nucleotide sequence ID" value="NZ_JAWIZJ010000001.1"/>
</dbReference>
<keyword evidence="1" id="KW-1133">Transmembrane helix</keyword>
<evidence type="ECO:0000313" key="2">
    <source>
        <dbReference type="EMBL" id="TCV08957.1"/>
    </source>
</evidence>
<reference evidence="2 3" key="1">
    <citation type="submission" date="2019-03" db="EMBL/GenBank/DDBJ databases">
        <title>Genomic Encyclopedia of Type Strains, Phase IV (KMG-IV): sequencing the most valuable type-strain genomes for metagenomic binning, comparative biology and taxonomic classification.</title>
        <authorList>
            <person name="Goeker M."/>
        </authorList>
    </citation>
    <scope>NUCLEOTIDE SEQUENCE [LARGE SCALE GENOMIC DNA]</scope>
    <source>
        <strain evidence="2 3">DSM 16730</strain>
    </source>
</reference>
<gene>
    <name evidence="2" type="ORF">EDC54_101480</name>
</gene>
<protein>
    <submittedName>
        <fullName evidence="2">EpsG-like putative glucosyltransferase</fullName>
    </submittedName>
</protein>
<keyword evidence="2" id="KW-0808">Transferase</keyword>
<feature type="transmembrane region" description="Helical" evidence="1">
    <location>
        <begin position="304"/>
        <end position="325"/>
    </location>
</feature>
<feature type="transmembrane region" description="Helical" evidence="1">
    <location>
        <begin position="21"/>
        <end position="41"/>
    </location>
</feature>
<evidence type="ECO:0000256" key="1">
    <source>
        <dbReference type="SAM" id="Phobius"/>
    </source>
</evidence>
<comment type="caution">
    <text evidence="2">The sequence shown here is derived from an EMBL/GenBank/DDBJ whole genome shotgun (WGS) entry which is preliminary data.</text>
</comment>
<feature type="transmembrane region" description="Helical" evidence="1">
    <location>
        <begin position="188"/>
        <end position="210"/>
    </location>
</feature>
<evidence type="ECO:0000313" key="3">
    <source>
        <dbReference type="Proteomes" id="UP000295433"/>
    </source>
</evidence>
<sequence>MIYYFSFLFIVSFYLFLSYKFKSTTCFFIIPVIITAVFSAVRYDAGNDFFTYYAMLNDLYYYGNLEFLPRNIITYSKSISYPQFFFIITSFLYVFCIAFLCKKNTKYPELAFLIFILFPLSYLTSFGYVRQYCAIGFFSIAAIMFLEKRFFFFILFYAIAILFHSSAFLFSFVFLLYKFFSKRLYPWYIYLIFMVIAYLSSQIVLNFSYLLGSYSSYLDEDRMIEAGKKIGYVSIIFFWFFWLGRKNLITDKARFFFNLYYVFVLVYIMLMGFGEYVVRISYYLFPAAYVTAANVIFEDKKIKMLQVSFLLLSGLFLFYTTLYLAKNNPIRDFLTNYSIYLFN</sequence>
<feature type="transmembrane region" description="Helical" evidence="1">
    <location>
        <begin position="150"/>
        <end position="176"/>
    </location>
</feature>